<dbReference type="Proteomes" id="UP000824504">
    <property type="component" value="Chromosome"/>
</dbReference>
<evidence type="ECO:0000313" key="1">
    <source>
        <dbReference type="EMBL" id="QXT63635.1"/>
    </source>
</evidence>
<name>A0ABX8SK27_9ACTN</name>
<dbReference type="InterPro" id="IPR050282">
    <property type="entry name" value="Cycloisomerase_2"/>
</dbReference>
<proteinExistence type="predicted"/>
<dbReference type="RefSeq" id="WP_219083563.1">
    <property type="nucleotide sequence ID" value="NZ_CP079216.1"/>
</dbReference>
<gene>
    <name evidence="1" type="ORF">KDB89_03925</name>
</gene>
<dbReference type="EMBL" id="CP079216">
    <property type="protein sequence ID" value="QXT63635.1"/>
    <property type="molecule type" value="Genomic_DNA"/>
</dbReference>
<reference evidence="1 2" key="1">
    <citation type="submission" date="2021-07" db="EMBL/GenBank/DDBJ databases">
        <title>complete genome sequencing of Tessaracoccus sp.J1M15.</title>
        <authorList>
            <person name="Bae J.-W."/>
            <person name="Kim D.-y."/>
        </authorList>
    </citation>
    <scope>NUCLEOTIDE SEQUENCE [LARGE SCALE GENOMIC DNA]</scope>
    <source>
        <strain evidence="1 2">J1M15</strain>
    </source>
</reference>
<dbReference type="PANTHER" id="PTHR30344:SF1">
    <property type="entry name" value="6-PHOSPHOGLUCONOLACTONASE"/>
    <property type="match status" value="1"/>
</dbReference>
<organism evidence="1 2">
    <name type="scientific">Tessaracoccus palaemonis</name>
    <dbReference type="NCBI Taxonomy" id="2829499"/>
    <lineage>
        <taxon>Bacteria</taxon>
        <taxon>Bacillati</taxon>
        <taxon>Actinomycetota</taxon>
        <taxon>Actinomycetes</taxon>
        <taxon>Propionibacteriales</taxon>
        <taxon>Propionibacteriaceae</taxon>
        <taxon>Tessaracoccus</taxon>
    </lineage>
</organism>
<dbReference type="InterPro" id="IPR019405">
    <property type="entry name" value="Lactonase_7-beta_prop"/>
</dbReference>
<accession>A0ABX8SK27</accession>
<dbReference type="Pfam" id="PF10282">
    <property type="entry name" value="Lactonase"/>
    <property type="match status" value="1"/>
</dbReference>
<dbReference type="PANTHER" id="PTHR30344">
    <property type="entry name" value="6-PHOSPHOGLUCONOLACTONASE-RELATED"/>
    <property type="match status" value="1"/>
</dbReference>
<keyword evidence="2" id="KW-1185">Reference proteome</keyword>
<evidence type="ECO:0000313" key="2">
    <source>
        <dbReference type="Proteomes" id="UP000824504"/>
    </source>
</evidence>
<protein>
    <submittedName>
        <fullName evidence="1">Lactonase family protein</fullName>
    </submittedName>
</protein>
<sequence length="328" mass="34096">MTLDLWLASYTPPHGSGRGISAAAWEGAAFTVGGLLAGAASPSFVVQHPSLDVLYAVEEHEGRLLVLRREGDAYVAAQTRPAGAAACHVRVEADGSGVTVACWGDGAVLHYLLDDDGLVTTTLRAPAVDADVTRAHASAALPTGGFVTTDLGADLLRRFRVADGALSEVDRLQLPAGVGPRHLVVHEEWLFVVTEFSNEVLVVGWPGALELVGRHPVRATGADGDACAEIAQVGGWLTVGVRGSDVLAVLRVVDDPTKHVIELEPAGEVATGGSHPRHHLHVPGAVLVCNQLSDQVTVLPFDEATGRLGDAAAVVPAASPTQLAPLRR</sequence>